<evidence type="ECO:0000259" key="1">
    <source>
        <dbReference type="PROSITE" id="PS50943"/>
    </source>
</evidence>
<reference evidence="2" key="1">
    <citation type="submission" date="2020-11" db="EMBL/GenBank/DDBJ databases">
        <title>Nocardia NEAU-351.nov., a novel actinomycete isolated from the cow dung.</title>
        <authorList>
            <person name="Zhang X."/>
        </authorList>
    </citation>
    <scope>NUCLEOTIDE SEQUENCE</scope>
    <source>
        <strain evidence="2">NEAU-351</strain>
    </source>
</reference>
<keyword evidence="3" id="KW-1185">Reference proteome</keyword>
<gene>
    <name evidence="2" type="ORF">IT779_33845</name>
</gene>
<protein>
    <submittedName>
        <fullName evidence="2">Helix-turn-helix domain-containing protein</fullName>
    </submittedName>
</protein>
<name>A0A931N701_9NOCA</name>
<dbReference type="InterPro" id="IPR001387">
    <property type="entry name" value="Cro/C1-type_HTH"/>
</dbReference>
<comment type="caution">
    <text evidence="2">The sequence shown here is derived from an EMBL/GenBank/DDBJ whole genome shotgun (WGS) entry which is preliminary data.</text>
</comment>
<dbReference type="AlphaFoldDB" id="A0A931N701"/>
<dbReference type="SMART" id="SM00530">
    <property type="entry name" value="HTH_XRE"/>
    <property type="match status" value="1"/>
</dbReference>
<dbReference type="CDD" id="cd00093">
    <property type="entry name" value="HTH_XRE"/>
    <property type="match status" value="1"/>
</dbReference>
<dbReference type="Gene3D" id="1.10.260.40">
    <property type="entry name" value="lambda repressor-like DNA-binding domains"/>
    <property type="match status" value="1"/>
</dbReference>
<dbReference type="InterPro" id="IPR010982">
    <property type="entry name" value="Lambda_DNA-bd_dom_sf"/>
</dbReference>
<dbReference type="GO" id="GO:0003677">
    <property type="term" value="F:DNA binding"/>
    <property type="evidence" value="ECO:0007669"/>
    <property type="project" value="InterPro"/>
</dbReference>
<dbReference type="Pfam" id="PF13560">
    <property type="entry name" value="HTH_31"/>
    <property type="match status" value="1"/>
</dbReference>
<accession>A0A931N701</accession>
<evidence type="ECO:0000313" key="2">
    <source>
        <dbReference type="EMBL" id="MBH0781267.1"/>
    </source>
</evidence>
<organism evidence="2 3">
    <name type="scientific">Nocardia bovistercoris</name>
    <dbReference type="NCBI Taxonomy" id="2785916"/>
    <lineage>
        <taxon>Bacteria</taxon>
        <taxon>Bacillati</taxon>
        <taxon>Actinomycetota</taxon>
        <taxon>Actinomycetes</taxon>
        <taxon>Mycobacteriales</taxon>
        <taxon>Nocardiaceae</taxon>
        <taxon>Nocardia</taxon>
    </lineage>
</organism>
<proteinExistence type="predicted"/>
<dbReference type="PROSITE" id="PS50943">
    <property type="entry name" value="HTH_CROC1"/>
    <property type="match status" value="1"/>
</dbReference>
<feature type="domain" description="HTH cro/C1-type" evidence="1">
    <location>
        <begin position="20"/>
        <end position="73"/>
    </location>
</feature>
<evidence type="ECO:0000313" key="3">
    <source>
        <dbReference type="Proteomes" id="UP000655751"/>
    </source>
</evidence>
<sequence length="287" mass="32197">MKPVDPTVAYPRRCELAAELRGLRDLAGVSGRVLAQRIGVSQSKVSRIENGSTVPSLPEVEAWSRELGLPDDIQRRLTSMTKAAHTEAHPWRTELAGKGHLQNDVLHQECQAHKVRVFQTSVVPGLLQTPDYARHVFRLLRVPMSEADHAAAVAARMDRQIEMYEDNRTYEFLITEAALRWRPDTGKMLAVQLDRIAHLSTLGNVTVGVIPLRARATTVLTHGFALYTRDDLHEATVETVHARVEVRGREEVEAYDNRWALLTQMALFDSEAGDFLGELAAEYRAMD</sequence>
<dbReference type="SUPFAM" id="SSF47413">
    <property type="entry name" value="lambda repressor-like DNA-binding domains"/>
    <property type="match status" value="1"/>
</dbReference>
<dbReference type="Proteomes" id="UP000655751">
    <property type="component" value="Unassembled WGS sequence"/>
</dbReference>
<dbReference type="EMBL" id="JADMLG010000022">
    <property type="protein sequence ID" value="MBH0781267.1"/>
    <property type="molecule type" value="Genomic_DNA"/>
</dbReference>
<dbReference type="Pfam" id="PF19054">
    <property type="entry name" value="DUF5753"/>
    <property type="match status" value="1"/>
</dbReference>
<dbReference type="InterPro" id="IPR043917">
    <property type="entry name" value="DUF5753"/>
</dbReference>
<dbReference type="RefSeq" id="WP_196153548.1">
    <property type="nucleotide sequence ID" value="NZ_JADMLG010000022.1"/>
</dbReference>